<dbReference type="AlphaFoldDB" id="A0A8H6M8M3"/>
<accession>A0A8H6M8M3</accession>
<comment type="caution">
    <text evidence="2">The sequence shown here is derived from an EMBL/GenBank/DDBJ whole genome shotgun (WGS) entry which is preliminary data.</text>
</comment>
<name>A0A8H6M8M3_9AGAR</name>
<proteinExistence type="predicted"/>
<sequence>MPSQSTPLNQHNLNLTPHNAMALAILRTLESIPDTETIRINLESRHIVDSLTSKLEGYEDMNWVEHDCDTVLMQSLVSVLRRRKGLTVLRTFSQGTDRDAQARAKSDAAGAQTHPPPNDEHFIDTNGSHFVVDTRLATLS</sequence>
<feature type="compositionally biased region" description="Basic and acidic residues" evidence="1">
    <location>
        <begin position="96"/>
        <end position="106"/>
    </location>
</feature>
<evidence type="ECO:0000313" key="2">
    <source>
        <dbReference type="EMBL" id="KAF6757009.1"/>
    </source>
</evidence>
<reference evidence="2 3" key="1">
    <citation type="submission" date="2020-07" db="EMBL/GenBank/DDBJ databases">
        <title>Comparative genomics of pyrophilous fungi reveals a link between fire events and developmental genes.</title>
        <authorList>
            <consortium name="DOE Joint Genome Institute"/>
            <person name="Steindorff A.S."/>
            <person name="Carver A."/>
            <person name="Calhoun S."/>
            <person name="Stillman K."/>
            <person name="Liu H."/>
            <person name="Lipzen A."/>
            <person name="Pangilinan J."/>
            <person name="Labutti K."/>
            <person name="Bruns T.D."/>
            <person name="Grigoriev I.V."/>
        </authorList>
    </citation>
    <scope>NUCLEOTIDE SEQUENCE [LARGE SCALE GENOMIC DNA]</scope>
    <source>
        <strain evidence="2 3">CBS 144469</strain>
    </source>
</reference>
<evidence type="ECO:0000313" key="3">
    <source>
        <dbReference type="Proteomes" id="UP000521943"/>
    </source>
</evidence>
<organism evidence="2 3">
    <name type="scientific">Ephemerocybe angulata</name>
    <dbReference type="NCBI Taxonomy" id="980116"/>
    <lineage>
        <taxon>Eukaryota</taxon>
        <taxon>Fungi</taxon>
        <taxon>Dikarya</taxon>
        <taxon>Basidiomycota</taxon>
        <taxon>Agaricomycotina</taxon>
        <taxon>Agaricomycetes</taxon>
        <taxon>Agaricomycetidae</taxon>
        <taxon>Agaricales</taxon>
        <taxon>Agaricineae</taxon>
        <taxon>Psathyrellaceae</taxon>
        <taxon>Ephemerocybe</taxon>
    </lineage>
</organism>
<gene>
    <name evidence="2" type="ORF">DFP72DRAFT_1066377</name>
</gene>
<feature type="region of interest" description="Disordered" evidence="1">
    <location>
        <begin position="94"/>
        <end position="125"/>
    </location>
</feature>
<dbReference type="EMBL" id="JACGCI010000024">
    <property type="protein sequence ID" value="KAF6757009.1"/>
    <property type="molecule type" value="Genomic_DNA"/>
</dbReference>
<evidence type="ECO:0000256" key="1">
    <source>
        <dbReference type="SAM" id="MobiDB-lite"/>
    </source>
</evidence>
<dbReference type="Proteomes" id="UP000521943">
    <property type="component" value="Unassembled WGS sequence"/>
</dbReference>
<protein>
    <recommendedName>
        <fullName evidence="4">RNase H type-1 domain-containing protein</fullName>
    </recommendedName>
</protein>
<evidence type="ECO:0008006" key="4">
    <source>
        <dbReference type="Google" id="ProtNLM"/>
    </source>
</evidence>
<keyword evidence="3" id="KW-1185">Reference proteome</keyword>